<dbReference type="PANTHER" id="PTHR43283">
    <property type="entry name" value="BETA-LACTAMASE-RELATED"/>
    <property type="match status" value="1"/>
</dbReference>
<organism evidence="2 3">
    <name type="scientific">Micromonospora eburnea</name>
    <dbReference type="NCBI Taxonomy" id="227316"/>
    <lineage>
        <taxon>Bacteria</taxon>
        <taxon>Bacillati</taxon>
        <taxon>Actinomycetota</taxon>
        <taxon>Actinomycetes</taxon>
        <taxon>Micromonosporales</taxon>
        <taxon>Micromonosporaceae</taxon>
        <taxon>Micromonospora</taxon>
    </lineage>
</organism>
<dbReference type="Pfam" id="PF00144">
    <property type="entry name" value="Beta-lactamase"/>
    <property type="match status" value="1"/>
</dbReference>
<evidence type="ECO:0000313" key="3">
    <source>
        <dbReference type="Proteomes" id="UP000199696"/>
    </source>
</evidence>
<dbReference type="InterPro" id="IPR050789">
    <property type="entry name" value="Diverse_Enzym_Activities"/>
</dbReference>
<gene>
    <name evidence="2" type="ORF">GA0070604_1089</name>
</gene>
<keyword evidence="3" id="KW-1185">Reference proteome</keyword>
<dbReference type="AlphaFoldDB" id="A0A1C6TVA8"/>
<dbReference type="Proteomes" id="UP000199696">
    <property type="component" value="Unassembled WGS sequence"/>
</dbReference>
<feature type="domain" description="Beta-lactamase-related" evidence="1">
    <location>
        <begin position="39"/>
        <end position="414"/>
    </location>
</feature>
<dbReference type="SUPFAM" id="SSF56601">
    <property type="entry name" value="beta-lactamase/transpeptidase-like"/>
    <property type="match status" value="1"/>
</dbReference>
<proteinExistence type="predicted"/>
<dbReference type="STRING" id="227316.GA0070604_1089"/>
<name>A0A1C6TVA8_9ACTN</name>
<dbReference type="Gene3D" id="3.40.710.10">
    <property type="entry name" value="DD-peptidase/beta-lactamase superfamily"/>
    <property type="match status" value="1"/>
</dbReference>
<accession>A0A1C6TVA8</accession>
<dbReference type="EMBL" id="FMHY01000002">
    <property type="protein sequence ID" value="SCL45736.1"/>
    <property type="molecule type" value="Genomic_DNA"/>
</dbReference>
<sequence length="427" mass="46818">MARRHFPADVPADRFGVVSVAVSTDPARIGFDPARLERIDEHFGRYVDDGRLAGWQIVVTRRGEIAHSSTYGLRDREAGAPVEPDTLWRIYSMTKPITSVAAMMLWEEGRFELNDPISRWLPEFADVGVYDKGSVLKPYTVPAVEPIRVWHLLTHTAGLTYGFAQSTVVDGLYRAAGFDLSAPPGMDLAAASAALARLPLLFQPGTSWNYGVSTDVLGRLVEVVSGQRLDEFFAERILRPLGMTDTRWWVDEPDAKRLAALYAPHPSTGQTLRQDGIGHAALAEPGWFSGGGGLISTAADYHRFTQFLLRGGELDGVRLLAPRTVRFMTRNHLPGGRDLASFEPQGSAETVLDGIGFGLGFAVVLDPVPARVPSSVGEYYWGGLASTAFWVDPVEEVTALLFTQLMPSSTYPLRSQLRQLVYSALID</sequence>
<protein>
    <submittedName>
        <fullName evidence="2">CubicO group peptidase, beta-lactamase class C family</fullName>
    </submittedName>
</protein>
<evidence type="ECO:0000313" key="2">
    <source>
        <dbReference type="EMBL" id="SCL45736.1"/>
    </source>
</evidence>
<evidence type="ECO:0000259" key="1">
    <source>
        <dbReference type="Pfam" id="PF00144"/>
    </source>
</evidence>
<dbReference type="PANTHER" id="PTHR43283:SF3">
    <property type="entry name" value="BETA-LACTAMASE FAMILY PROTEIN (AFU_ORTHOLOGUE AFUA_5G07500)"/>
    <property type="match status" value="1"/>
</dbReference>
<dbReference type="InterPro" id="IPR012338">
    <property type="entry name" value="Beta-lactam/transpept-like"/>
</dbReference>
<reference evidence="3" key="1">
    <citation type="submission" date="2016-06" db="EMBL/GenBank/DDBJ databases">
        <authorList>
            <person name="Varghese N."/>
            <person name="Submissions Spin"/>
        </authorList>
    </citation>
    <scope>NUCLEOTIDE SEQUENCE [LARGE SCALE GENOMIC DNA]</scope>
    <source>
        <strain evidence="3">DSM 44814</strain>
    </source>
</reference>
<dbReference type="InterPro" id="IPR001466">
    <property type="entry name" value="Beta-lactam-related"/>
</dbReference>